<keyword evidence="1" id="KW-0472">Membrane</keyword>
<keyword evidence="1" id="KW-0812">Transmembrane</keyword>
<keyword evidence="3" id="KW-1185">Reference proteome</keyword>
<dbReference type="Proteomes" id="UP001174909">
    <property type="component" value="Unassembled WGS sequence"/>
</dbReference>
<feature type="transmembrane region" description="Helical" evidence="1">
    <location>
        <begin position="22"/>
        <end position="41"/>
    </location>
</feature>
<dbReference type="AlphaFoldDB" id="A0AA35TWC4"/>
<gene>
    <name evidence="2" type="ORF">GBAR_LOCUS30387</name>
</gene>
<sequence length="243" mass="26825">MYIICSIAIFELQCGKHIVSKLYSYVCVAFCTYAISLLGTLRRRWKLFGLSANPLPDGTVPSSDGPPQFTVGRVELETLQLRSRHLSLHLRASLWTSSSILSISTTLFAPLLPSSSQPHDLSCDPDPESCDPELWIISEEVSMLTSGTNGGPAFDSDVTECAAPPGMGLRPPADDVDWRLEEEGPRCFPPVLLWEECSRNLRMGKKSGTVTLMPEILVLLLQVEILCMLPRLITGATYEEIKK</sequence>
<keyword evidence="1" id="KW-1133">Transmembrane helix</keyword>
<proteinExistence type="predicted"/>
<evidence type="ECO:0000313" key="3">
    <source>
        <dbReference type="Proteomes" id="UP001174909"/>
    </source>
</evidence>
<accession>A0AA35TWC4</accession>
<organism evidence="2 3">
    <name type="scientific">Geodia barretti</name>
    <name type="common">Barrett's horny sponge</name>
    <dbReference type="NCBI Taxonomy" id="519541"/>
    <lineage>
        <taxon>Eukaryota</taxon>
        <taxon>Metazoa</taxon>
        <taxon>Porifera</taxon>
        <taxon>Demospongiae</taxon>
        <taxon>Heteroscleromorpha</taxon>
        <taxon>Tetractinellida</taxon>
        <taxon>Astrophorina</taxon>
        <taxon>Geodiidae</taxon>
        <taxon>Geodia</taxon>
    </lineage>
</organism>
<comment type="caution">
    <text evidence="2">The sequence shown here is derived from an EMBL/GenBank/DDBJ whole genome shotgun (WGS) entry which is preliminary data.</text>
</comment>
<evidence type="ECO:0000313" key="2">
    <source>
        <dbReference type="EMBL" id="CAI8055715.1"/>
    </source>
</evidence>
<dbReference type="EMBL" id="CASHTH010004298">
    <property type="protein sequence ID" value="CAI8055715.1"/>
    <property type="molecule type" value="Genomic_DNA"/>
</dbReference>
<reference evidence="2" key="1">
    <citation type="submission" date="2023-03" db="EMBL/GenBank/DDBJ databases">
        <authorList>
            <person name="Steffen K."/>
            <person name="Cardenas P."/>
        </authorList>
    </citation>
    <scope>NUCLEOTIDE SEQUENCE</scope>
</reference>
<name>A0AA35TWC4_GEOBA</name>
<protein>
    <submittedName>
        <fullName evidence="2">Uncharacterized protein</fullName>
    </submittedName>
</protein>
<evidence type="ECO:0000256" key="1">
    <source>
        <dbReference type="SAM" id="Phobius"/>
    </source>
</evidence>